<reference evidence="3" key="1">
    <citation type="submission" date="2022-08" db="EMBL/GenBank/DDBJ databases">
        <title>Novel sulfate-reducing endosymbionts in the free-living metamonad Anaeramoeba.</title>
        <authorList>
            <person name="Jerlstrom-Hultqvist J."/>
            <person name="Cepicka I."/>
            <person name="Gallot-Lavallee L."/>
            <person name="Salas-Leiva D."/>
            <person name="Curtis B.A."/>
            <person name="Zahonova K."/>
            <person name="Pipaliya S."/>
            <person name="Dacks J."/>
            <person name="Roger A.J."/>
        </authorList>
    </citation>
    <scope>NUCLEOTIDE SEQUENCE</scope>
    <source>
        <strain evidence="3">Schooner1</strain>
    </source>
</reference>
<feature type="transmembrane region" description="Helical" evidence="2">
    <location>
        <begin position="191"/>
        <end position="215"/>
    </location>
</feature>
<sequence>MDNKKGYIKVGSDDEDEIKLNIQKNPNQQNTFQNLQQQPLYVIPMNGLGSAYPSLNPNQPNLTLQQQQQIQQLQLQQQQQFQQQQQQFQQQQLQMNLGKEKNKNTNMGTNFNPDGFNSSSDIPLKETNQSLPPNPMVGYAELDLHGTHNLLHNPVPPNDPKDYEKWLQERFYEFKYRDWLRKSRKIYSKNCGLFTCMLFTIFVIFALILVSSILISGLNDFEERNGTKGNNDDHDNRFPDGGKDDNQHDNDNNNQNQIDKFKKLIAPRFVNKIKMSLFQKDQQLKDDEQDHEHGDHDDDEDHEHGDHDDDQDHEHGDHDDEQDHEHGDHDDDQDHEHGDHGDDEDHEHGDHDDDEDHEHGDHGGDDNKHGDDNGDEDDGKDQERPEASGRALFGAAFAIFFFSFFGIFLTIGIWKVVFKAIRNYDNRDQQENDPLKFSNLFSGFKEGKQPFFGVLWIVIVQIIFSSFASIPQGIMFTAIGWYFSLIWMWSVPFWIANHKNFKIKQAFGLSRKLVHKRVFGAIWLYILSCLIILLGFLCFGIGALFAIPFVCVFYGVAYSEIFGLHNVHLNQDLIIFNRMSNINNL</sequence>
<feature type="compositionally biased region" description="Basic and acidic residues" evidence="1">
    <location>
        <begin position="224"/>
        <end position="251"/>
    </location>
</feature>
<comment type="caution">
    <text evidence="3">The sequence shown here is derived from an EMBL/GenBank/DDBJ whole genome shotgun (WGS) entry which is preliminary data.</text>
</comment>
<feature type="compositionally biased region" description="Basic and acidic residues" evidence="1">
    <location>
        <begin position="346"/>
        <end position="372"/>
    </location>
</feature>
<gene>
    <name evidence="3" type="ORF">M0813_29645</name>
</gene>
<feature type="region of interest" description="Disordered" evidence="1">
    <location>
        <begin position="224"/>
        <end position="255"/>
    </location>
</feature>
<keyword evidence="4" id="KW-1185">Reference proteome</keyword>
<accession>A0ABQ8XMW3</accession>
<protein>
    <submittedName>
        <fullName evidence="3">Membrane protein-related</fullName>
    </submittedName>
</protein>
<feature type="transmembrane region" description="Helical" evidence="2">
    <location>
        <begin position="391"/>
        <end position="417"/>
    </location>
</feature>
<dbReference type="InterPro" id="IPR051647">
    <property type="entry name" value="Mediator_comp_sub12"/>
</dbReference>
<proteinExistence type="predicted"/>
<evidence type="ECO:0000313" key="3">
    <source>
        <dbReference type="EMBL" id="KAJ6233784.1"/>
    </source>
</evidence>
<evidence type="ECO:0000256" key="1">
    <source>
        <dbReference type="SAM" id="MobiDB-lite"/>
    </source>
</evidence>
<feature type="transmembrane region" description="Helical" evidence="2">
    <location>
        <begin position="474"/>
        <end position="497"/>
    </location>
</feature>
<dbReference type="Proteomes" id="UP001150062">
    <property type="component" value="Unassembled WGS sequence"/>
</dbReference>
<organism evidence="3 4">
    <name type="scientific">Anaeramoeba flamelloides</name>
    <dbReference type="NCBI Taxonomy" id="1746091"/>
    <lineage>
        <taxon>Eukaryota</taxon>
        <taxon>Metamonada</taxon>
        <taxon>Anaeramoebidae</taxon>
        <taxon>Anaeramoeba</taxon>
    </lineage>
</organism>
<keyword evidence="2" id="KW-0472">Membrane</keyword>
<feature type="region of interest" description="Disordered" evidence="1">
    <location>
        <begin position="282"/>
        <end position="385"/>
    </location>
</feature>
<feature type="transmembrane region" description="Helical" evidence="2">
    <location>
        <begin position="543"/>
        <end position="564"/>
    </location>
</feature>
<dbReference type="PANTHER" id="PTHR46007">
    <property type="entry name" value="MEDIATOR OF RNA POLYMERASE II TRANSCRIPTION SUBUNIT 12"/>
    <property type="match status" value="1"/>
</dbReference>
<evidence type="ECO:0000313" key="4">
    <source>
        <dbReference type="Proteomes" id="UP001150062"/>
    </source>
</evidence>
<keyword evidence="2" id="KW-1133">Transmembrane helix</keyword>
<evidence type="ECO:0000256" key="2">
    <source>
        <dbReference type="SAM" id="Phobius"/>
    </source>
</evidence>
<name>A0ABQ8XMW3_9EUKA</name>
<feature type="transmembrane region" description="Helical" evidence="2">
    <location>
        <begin position="451"/>
        <end position="468"/>
    </location>
</feature>
<dbReference type="PANTHER" id="PTHR46007:SF12">
    <property type="entry name" value="C2H2-TYPE DOMAIN-CONTAINING PROTEIN-RELATED"/>
    <property type="match status" value="1"/>
</dbReference>
<keyword evidence="2" id="KW-0812">Transmembrane</keyword>
<dbReference type="EMBL" id="JAOAOG010000274">
    <property type="protein sequence ID" value="KAJ6233784.1"/>
    <property type="molecule type" value="Genomic_DNA"/>
</dbReference>
<feature type="compositionally biased region" description="Basic and acidic residues" evidence="1">
    <location>
        <begin position="282"/>
        <end position="340"/>
    </location>
</feature>
<feature type="transmembrane region" description="Helical" evidence="2">
    <location>
        <begin position="518"/>
        <end position="537"/>
    </location>
</feature>